<dbReference type="EMBL" id="CP098502">
    <property type="protein sequence ID" value="UTI62763.1"/>
    <property type="molecule type" value="Genomic_DNA"/>
</dbReference>
<keyword evidence="2" id="KW-1185">Reference proteome</keyword>
<dbReference type="Proteomes" id="UP001056035">
    <property type="component" value="Chromosome"/>
</dbReference>
<dbReference type="InterPro" id="IPR023393">
    <property type="entry name" value="START-like_dom_sf"/>
</dbReference>
<dbReference type="CDD" id="cd07820">
    <property type="entry name" value="SRPBCC_3"/>
    <property type="match status" value="1"/>
</dbReference>
<sequence>MRIHTLHREQRLDGTPDEVFPFFADAFNLEALTPPLLRFRVVTPRPIDLYAGALIQYALKLRGVPISWLTSIQRWDPPHAFVDTQIKGPYALWHHTHTFEPDDSDPTRPGTIMTDTVRYGIAFGPLGELANRLMVRRDVEAIFDYRAAEIPRLLAEFRAREAAAV</sequence>
<organism evidence="1 2">
    <name type="scientific">Paraconexibacter antarcticus</name>
    <dbReference type="NCBI Taxonomy" id="2949664"/>
    <lineage>
        <taxon>Bacteria</taxon>
        <taxon>Bacillati</taxon>
        <taxon>Actinomycetota</taxon>
        <taxon>Thermoleophilia</taxon>
        <taxon>Solirubrobacterales</taxon>
        <taxon>Paraconexibacteraceae</taxon>
        <taxon>Paraconexibacter</taxon>
    </lineage>
</organism>
<evidence type="ECO:0000313" key="1">
    <source>
        <dbReference type="EMBL" id="UTI62763.1"/>
    </source>
</evidence>
<protein>
    <submittedName>
        <fullName evidence="1">SRPBCC family protein</fullName>
    </submittedName>
</protein>
<proteinExistence type="predicted"/>
<gene>
    <name evidence="1" type="ORF">NBH00_15505</name>
</gene>
<name>A0ABY5DLN6_9ACTN</name>
<dbReference type="Gene3D" id="3.30.530.20">
    <property type="match status" value="1"/>
</dbReference>
<dbReference type="SUPFAM" id="SSF55961">
    <property type="entry name" value="Bet v1-like"/>
    <property type="match status" value="1"/>
</dbReference>
<reference evidence="1 2" key="1">
    <citation type="submission" date="2022-06" db="EMBL/GenBank/DDBJ databases">
        <title>Paraconexibacter antarcticus.</title>
        <authorList>
            <person name="Kim C.S."/>
        </authorList>
    </citation>
    <scope>NUCLEOTIDE SEQUENCE [LARGE SCALE GENOMIC DNA]</scope>
    <source>
        <strain evidence="1 2">02-257</strain>
    </source>
</reference>
<dbReference type="RefSeq" id="WP_254569498.1">
    <property type="nucleotide sequence ID" value="NZ_CP098502.1"/>
</dbReference>
<evidence type="ECO:0000313" key="2">
    <source>
        <dbReference type="Proteomes" id="UP001056035"/>
    </source>
</evidence>
<accession>A0ABY5DLN6</accession>